<dbReference type="AlphaFoldDB" id="A0AAV9D768"/>
<organism evidence="1 2">
    <name type="scientific">Acorus calamus</name>
    <name type="common">Sweet flag</name>
    <dbReference type="NCBI Taxonomy" id="4465"/>
    <lineage>
        <taxon>Eukaryota</taxon>
        <taxon>Viridiplantae</taxon>
        <taxon>Streptophyta</taxon>
        <taxon>Embryophyta</taxon>
        <taxon>Tracheophyta</taxon>
        <taxon>Spermatophyta</taxon>
        <taxon>Magnoliopsida</taxon>
        <taxon>Liliopsida</taxon>
        <taxon>Acoraceae</taxon>
        <taxon>Acorus</taxon>
    </lineage>
</organism>
<accession>A0AAV9D768</accession>
<keyword evidence="2" id="KW-1185">Reference proteome</keyword>
<evidence type="ECO:0000313" key="2">
    <source>
        <dbReference type="Proteomes" id="UP001180020"/>
    </source>
</evidence>
<evidence type="ECO:0000313" key="1">
    <source>
        <dbReference type="EMBL" id="KAK1296702.1"/>
    </source>
</evidence>
<proteinExistence type="predicted"/>
<dbReference type="EMBL" id="JAUJYO010000015">
    <property type="protein sequence ID" value="KAK1296702.1"/>
    <property type="molecule type" value="Genomic_DNA"/>
</dbReference>
<reference evidence="1" key="2">
    <citation type="submission" date="2023-06" db="EMBL/GenBank/DDBJ databases">
        <authorList>
            <person name="Ma L."/>
            <person name="Liu K.-W."/>
            <person name="Li Z."/>
            <person name="Hsiao Y.-Y."/>
            <person name="Qi Y."/>
            <person name="Fu T."/>
            <person name="Tang G."/>
            <person name="Zhang D."/>
            <person name="Sun W.-H."/>
            <person name="Liu D.-K."/>
            <person name="Li Y."/>
            <person name="Chen G.-Z."/>
            <person name="Liu X.-D."/>
            <person name="Liao X.-Y."/>
            <person name="Jiang Y.-T."/>
            <person name="Yu X."/>
            <person name="Hao Y."/>
            <person name="Huang J."/>
            <person name="Zhao X.-W."/>
            <person name="Ke S."/>
            <person name="Chen Y.-Y."/>
            <person name="Wu W.-L."/>
            <person name="Hsu J.-L."/>
            <person name="Lin Y.-F."/>
            <person name="Huang M.-D."/>
            <person name="Li C.-Y."/>
            <person name="Huang L."/>
            <person name="Wang Z.-W."/>
            <person name="Zhao X."/>
            <person name="Zhong W.-Y."/>
            <person name="Peng D.-H."/>
            <person name="Ahmad S."/>
            <person name="Lan S."/>
            <person name="Zhang J.-S."/>
            <person name="Tsai W.-C."/>
            <person name="Van De Peer Y."/>
            <person name="Liu Z.-J."/>
        </authorList>
    </citation>
    <scope>NUCLEOTIDE SEQUENCE</scope>
    <source>
        <strain evidence="1">CP</strain>
        <tissue evidence="1">Leaves</tissue>
    </source>
</reference>
<dbReference type="Proteomes" id="UP001180020">
    <property type="component" value="Unassembled WGS sequence"/>
</dbReference>
<gene>
    <name evidence="1" type="ORF">QJS10_CPB15g00115</name>
</gene>
<sequence length="55" mass="6570">MEKRWKRKEGKGKEKKEMDLVGLAFSWSLDDILNEKLFHGKSLSQHLLQLEGHYR</sequence>
<comment type="caution">
    <text evidence="1">The sequence shown here is derived from an EMBL/GenBank/DDBJ whole genome shotgun (WGS) entry which is preliminary data.</text>
</comment>
<reference evidence="1" key="1">
    <citation type="journal article" date="2023" name="Nat. Commun.">
        <title>Diploid and tetraploid genomes of Acorus and the evolution of monocots.</title>
        <authorList>
            <person name="Ma L."/>
            <person name="Liu K.W."/>
            <person name="Li Z."/>
            <person name="Hsiao Y.Y."/>
            <person name="Qi Y."/>
            <person name="Fu T."/>
            <person name="Tang G.D."/>
            <person name="Zhang D."/>
            <person name="Sun W.H."/>
            <person name="Liu D.K."/>
            <person name="Li Y."/>
            <person name="Chen G.Z."/>
            <person name="Liu X.D."/>
            <person name="Liao X.Y."/>
            <person name="Jiang Y.T."/>
            <person name="Yu X."/>
            <person name="Hao Y."/>
            <person name="Huang J."/>
            <person name="Zhao X.W."/>
            <person name="Ke S."/>
            <person name="Chen Y.Y."/>
            <person name="Wu W.L."/>
            <person name="Hsu J.L."/>
            <person name="Lin Y.F."/>
            <person name="Huang M.D."/>
            <person name="Li C.Y."/>
            <person name="Huang L."/>
            <person name="Wang Z.W."/>
            <person name="Zhao X."/>
            <person name="Zhong W.Y."/>
            <person name="Peng D.H."/>
            <person name="Ahmad S."/>
            <person name="Lan S."/>
            <person name="Zhang J.S."/>
            <person name="Tsai W.C."/>
            <person name="Van de Peer Y."/>
            <person name="Liu Z.J."/>
        </authorList>
    </citation>
    <scope>NUCLEOTIDE SEQUENCE</scope>
    <source>
        <strain evidence="1">CP</strain>
    </source>
</reference>
<protein>
    <submittedName>
        <fullName evidence="1">Uncharacterized protein</fullName>
    </submittedName>
</protein>
<name>A0AAV9D768_ACOCL</name>